<reference evidence="3 4" key="1">
    <citation type="submission" date="2018-05" db="EMBL/GenBank/DDBJ databases">
        <title>Genomic Encyclopedia of Type Strains, Phase IV (KMG-IV): sequencing the most valuable type-strain genomes for metagenomic binning, comparative biology and taxonomic classification.</title>
        <authorList>
            <person name="Goeker M."/>
        </authorList>
    </citation>
    <scope>NUCLEOTIDE SEQUENCE [LARGE SCALE GENOMIC DNA]</scope>
    <source>
        <strain evidence="3 4">DSM 6462</strain>
    </source>
</reference>
<evidence type="ECO:0000259" key="2">
    <source>
        <dbReference type="Pfam" id="PF18631"/>
    </source>
</evidence>
<dbReference type="Pfam" id="PF18631">
    <property type="entry name" value="Cucumopine_C"/>
    <property type="match status" value="1"/>
</dbReference>
<keyword evidence="1" id="KW-1133">Transmembrane helix</keyword>
<protein>
    <recommendedName>
        <fullName evidence="2">Cucumopine synthase C-terminal helical bundle domain-containing protein</fullName>
    </recommendedName>
</protein>
<dbReference type="RefSeq" id="WP_110378225.1">
    <property type="nucleotide sequence ID" value="NZ_CAKNFM010000006.1"/>
</dbReference>
<dbReference type="AlphaFoldDB" id="A0A2V3TU06"/>
<evidence type="ECO:0000313" key="3">
    <source>
        <dbReference type="EMBL" id="PXW51916.1"/>
    </source>
</evidence>
<keyword evidence="1" id="KW-0472">Membrane</keyword>
<name>A0A2V3TU06_9HYPH</name>
<comment type="caution">
    <text evidence="3">The sequence shown here is derived from an EMBL/GenBank/DDBJ whole genome shotgun (WGS) entry which is preliminary data.</text>
</comment>
<dbReference type="EMBL" id="QJJK01000018">
    <property type="protein sequence ID" value="PXW51916.1"/>
    <property type="molecule type" value="Genomic_DNA"/>
</dbReference>
<evidence type="ECO:0000313" key="4">
    <source>
        <dbReference type="Proteomes" id="UP000248021"/>
    </source>
</evidence>
<gene>
    <name evidence="3" type="ORF">C7450_11871</name>
</gene>
<accession>A0A2V3TU06</accession>
<sequence length="183" mass="20815">MSNALPATKTWQAVQAELEAEIDRIWLDEPLEIQKIRLGVIDTGAGSGGQSFSIMVHLEAFLMIFGANVFYRFVRLAKDQDDLTLDQLRVMTRAFLHKPFNVFEFMGDMALHDLHRLGNDYLAALEDLKTKDDYVALTGSMMTYVIRLHRWIHFHFPWNLGVAFPHRTVEDLSAFAAAAKTSA</sequence>
<proteinExistence type="predicted"/>
<feature type="domain" description="Cucumopine synthase C-terminal helical bundle" evidence="2">
    <location>
        <begin position="12"/>
        <end position="153"/>
    </location>
</feature>
<organism evidence="3 4">
    <name type="scientific">Chelatococcus asaccharovorans</name>
    <dbReference type="NCBI Taxonomy" id="28210"/>
    <lineage>
        <taxon>Bacteria</taxon>
        <taxon>Pseudomonadati</taxon>
        <taxon>Pseudomonadota</taxon>
        <taxon>Alphaproteobacteria</taxon>
        <taxon>Hyphomicrobiales</taxon>
        <taxon>Chelatococcaceae</taxon>
        <taxon>Chelatococcus</taxon>
    </lineage>
</organism>
<feature type="transmembrane region" description="Helical" evidence="1">
    <location>
        <begin position="52"/>
        <end position="71"/>
    </location>
</feature>
<keyword evidence="4" id="KW-1185">Reference proteome</keyword>
<dbReference type="OrthoDB" id="1971562at2"/>
<dbReference type="Proteomes" id="UP000248021">
    <property type="component" value="Unassembled WGS sequence"/>
</dbReference>
<dbReference type="InterPro" id="IPR040602">
    <property type="entry name" value="Cucumopine_C"/>
</dbReference>
<evidence type="ECO:0000256" key="1">
    <source>
        <dbReference type="SAM" id="Phobius"/>
    </source>
</evidence>
<keyword evidence="1" id="KW-0812">Transmembrane</keyword>